<organism evidence="1 2">
    <name type="scientific">Liberibacter asiaticus (strain psy62)</name>
    <dbReference type="NCBI Taxonomy" id="537021"/>
    <lineage>
        <taxon>Bacteria</taxon>
        <taxon>Pseudomonadati</taxon>
        <taxon>Pseudomonadota</taxon>
        <taxon>Alphaproteobacteria</taxon>
        <taxon>Hyphomicrobiales</taxon>
        <taxon>Rhizobiaceae</taxon>
        <taxon>Liberibacter</taxon>
    </lineage>
</organism>
<sequence length="30" mass="3361">MLAYELEHISSEKKNNCAFIIKGFCCSSHG</sequence>
<evidence type="ECO:0000313" key="1">
    <source>
        <dbReference type="EMBL" id="ACT57641.1"/>
    </source>
</evidence>
<protein>
    <submittedName>
        <fullName evidence="1">Uncharacterized protein</fullName>
    </submittedName>
</protein>
<gene>
    <name evidence="1" type="ordered locus">CLIBASIA_05375</name>
</gene>
<dbReference type="KEGG" id="las:CLIBASIA_05375"/>
<reference evidence="1 2" key="1">
    <citation type="journal article" date="2009" name="Mol. Plant Microbe Interact.">
        <title>Complete genome sequence of citrus huanglongbing bacterium, 'Candidatus Liberibacter asiaticus' obtained through metagenomics.</title>
        <authorList>
            <person name="Duan Y."/>
            <person name="Zhou L."/>
            <person name="Hall D.G."/>
            <person name="Li W."/>
            <person name="Doddapaneni H."/>
            <person name="Lin H."/>
            <person name="Liu L."/>
            <person name="Vahling C.M."/>
            <person name="Gabriel D.W."/>
            <person name="Williams K.P."/>
            <person name="Dickerman A."/>
            <person name="Sun Y."/>
            <person name="Gottwald T."/>
        </authorList>
    </citation>
    <scope>NUCLEOTIDE SEQUENCE [LARGE SCALE GENOMIC DNA]</scope>
    <source>
        <strain evidence="2">psy62</strain>
    </source>
</reference>
<reference evidence="1 2" key="2">
    <citation type="journal article" date="2011" name="Appl. Environ. Microbiol.">
        <title>Diversity and plasticity of the intracellular plant pathogen and insect symbiont, 'Candidatus Liberibacter asiaticus', revealed by hyper variable prophage genes with intragenic tandem repeats.</title>
        <authorList>
            <person name="Zhou L."/>
            <person name="Powell C.A."/>
            <person name="Hoffman M.T."/>
            <person name="Li W."/>
            <person name="Fan G."/>
            <person name="Liu B."/>
            <person name="Lin H."/>
            <person name="Duan Y."/>
        </authorList>
    </citation>
    <scope>NUCLEOTIDE SEQUENCE [LARGE SCALE GENOMIC DNA]</scope>
    <source>
        <strain evidence="2">psy62</strain>
    </source>
</reference>
<name>C6XGY8_LIBAP</name>
<dbReference type="AlphaFoldDB" id="C6XGY8"/>
<evidence type="ECO:0000313" key="2">
    <source>
        <dbReference type="Proteomes" id="UP000002744"/>
    </source>
</evidence>
<dbReference type="Proteomes" id="UP000002744">
    <property type="component" value="Chromosome"/>
</dbReference>
<dbReference type="EMBL" id="CP001677">
    <property type="protein sequence ID" value="ACT57641.1"/>
    <property type="molecule type" value="Genomic_DNA"/>
</dbReference>
<accession>C6XGY8</accession>
<proteinExistence type="predicted"/>
<dbReference type="HOGENOM" id="CLU_3404203_0_0_5"/>